<feature type="region of interest" description="Disordered" evidence="1">
    <location>
        <begin position="146"/>
        <end position="172"/>
    </location>
</feature>
<gene>
    <name evidence="2" type="ORF">MAR_010983</name>
</gene>
<organism evidence="2 3">
    <name type="scientific">Mya arenaria</name>
    <name type="common">Soft-shell clam</name>
    <dbReference type="NCBI Taxonomy" id="6604"/>
    <lineage>
        <taxon>Eukaryota</taxon>
        <taxon>Metazoa</taxon>
        <taxon>Spiralia</taxon>
        <taxon>Lophotrochozoa</taxon>
        <taxon>Mollusca</taxon>
        <taxon>Bivalvia</taxon>
        <taxon>Autobranchia</taxon>
        <taxon>Heteroconchia</taxon>
        <taxon>Euheterodonta</taxon>
        <taxon>Imparidentia</taxon>
        <taxon>Neoheterodontei</taxon>
        <taxon>Myida</taxon>
        <taxon>Myoidea</taxon>
        <taxon>Myidae</taxon>
        <taxon>Mya</taxon>
    </lineage>
</organism>
<dbReference type="Pfam" id="PF21494">
    <property type="entry name" value="PKC_C2"/>
    <property type="match status" value="1"/>
</dbReference>
<accession>A0ABY7FWM3</accession>
<proteinExistence type="predicted"/>
<dbReference type="InterPro" id="IPR035892">
    <property type="entry name" value="C2_domain_sf"/>
</dbReference>
<keyword evidence="3" id="KW-1185">Reference proteome</keyword>
<dbReference type="EMBL" id="CP111025">
    <property type="protein sequence ID" value="WAR25279.1"/>
    <property type="molecule type" value="Genomic_DNA"/>
</dbReference>
<sequence length="172" mass="19996">MDVLCFYLHTGVNKFMDVLCFYLHTGVNKFMDVLCFYLHTGVNKFMDVLCFYLHTGVNKFRGRGIQLVQRKKTIYPEWNTCFDAHLYEGRVIQMIAMERPNKFLADTTVSGKALADKCTDSSIVTAWLDLKPSGRLQCQIRYFTENEDEEERQDGSKEEKSSRESMENSITL</sequence>
<feature type="compositionally biased region" description="Basic and acidic residues" evidence="1">
    <location>
        <begin position="153"/>
        <end position="166"/>
    </location>
</feature>
<evidence type="ECO:0000313" key="3">
    <source>
        <dbReference type="Proteomes" id="UP001164746"/>
    </source>
</evidence>
<dbReference type="Proteomes" id="UP001164746">
    <property type="component" value="Chromosome 14"/>
</dbReference>
<evidence type="ECO:0000256" key="1">
    <source>
        <dbReference type="SAM" id="MobiDB-lite"/>
    </source>
</evidence>
<dbReference type="Gene3D" id="2.60.40.150">
    <property type="entry name" value="C2 domain"/>
    <property type="match status" value="1"/>
</dbReference>
<reference evidence="2" key="1">
    <citation type="submission" date="2022-11" db="EMBL/GenBank/DDBJ databases">
        <title>Centuries of genome instability and evolution in soft-shell clam transmissible cancer (bioRxiv).</title>
        <authorList>
            <person name="Hart S.F.M."/>
            <person name="Yonemitsu M.A."/>
            <person name="Giersch R.M."/>
            <person name="Beal B.F."/>
            <person name="Arriagada G."/>
            <person name="Davis B.W."/>
            <person name="Ostrander E.A."/>
            <person name="Goff S.P."/>
            <person name="Metzger M.J."/>
        </authorList>
    </citation>
    <scope>NUCLEOTIDE SEQUENCE</scope>
    <source>
        <strain evidence="2">MELC-2E11</strain>
        <tissue evidence="2">Siphon/mantle</tissue>
    </source>
</reference>
<evidence type="ECO:0000313" key="2">
    <source>
        <dbReference type="EMBL" id="WAR25279.1"/>
    </source>
</evidence>
<protein>
    <submittedName>
        <fullName evidence="2">KPCD-like protein</fullName>
    </submittedName>
</protein>
<dbReference type="SUPFAM" id="SSF49562">
    <property type="entry name" value="C2 domain (Calcium/lipid-binding domain, CaLB)"/>
    <property type="match status" value="1"/>
</dbReference>
<name>A0ABY7FWM3_MYAAR</name>